<keyword evidence="2" id="KW-1185">Reference proteome</keyword>
<protein>
    <submittedName>
        <fullName evidence="1">ORF-28</fullName>
    </submittedName>
</protein>
<organism evidence="1 2">
    <name type="scientific">Catopsilia pomona nucleopolyhedrovirus</name>
    <dbReference type="NCBI Taxonomy" id="1850906"/>
    <lineage>
        <taxon>Viruses</taxon>
        <taxon>Viruses incertae sedis</taxon>
        <taxon>Naldaviricetes</taxon>
        <taxon>Lefavirales</taxon>
        <taxon>Baculoviridae</taxon>
        <taxon>Alphabaculovirus</taxon>
        <taxon>Alphabaculovirus capomonae</taxon>
    </lineage>
</organism>
<dbReference type="GeneID" id="27924252"/>
<dbReference type="RefSeq" id="YP_009255285.1">
    <property type="nucleotide sequence ID" value="NC_030240.1"/>
</dbReference>
<gene>
    <name evidence="1" type="ORF">CapoNPV_028</name>
</gene>
<dbReference type="EMBL" id="KU565883">
    <property type="protein sequence ID" value="ANF29676.1"/>
    <property type="molecule type" value="Genomic_DNA"/>
</dbReference>
<dbReference type="KEGG" id="vg:27924252"/>
<reference evidence="1 2" key="1">
    <citation type="journal article" date="2016" name="PLoS ONE">
        <title>Genome Sequencing and Analysis of Catopsilia pomona nucleopolyhedrovirus: A Distinct Species in Group I Alphabaculovirus.</title>
        <authorList>
            <person name="Wang J."/>
            <person name="Zhu Z."/>
            <person name="Zhang L."/>
            <person name="Hou D."/>
            <person name="Wang M."/>
            <person name="Arif B."/>
            <person name="Kou Z."/>
            <person name="Wang H."/>
            <person name="Deng F."/>
            <person name="Hu Z."/>
        </authorList>
    </citation>
    <scope>NUCLEOTIDE SEQUENCE [LARGE SCALE GENOMIC DNA]</scope>
    <source>
        <strain evidence="1">416</strain>
    </source>
</reference>
<evidence type="ECO:0000313" key="2">
    <source>
        <dbReference type="Proteomes" id="UP000203996"/>
    </source>
</evidence>
<proteinExistence type="predicted"/>
<dbReference type="Proteomes" id="UP000203996">
    <property type="component" value="Segment"/>
</dbReference>
<name>A0A172WZ97_9ABAC</name>
<accession>A0A172WZ97</accession>
<evidence type="ECO:0000313" key="1">
    <source>
        <dbReference type="EMBL" id="ANF29676.1"/>
    </source>
</evidence>
<sequence length="83" mass="9371">MKAIKLLLMIIVLIAATTTTVYAAKSVLRDTLKPTMSDVYNNHLAGVTNNFISRRNRNKIAVADYVANNEDEKKLNQCKIYLQ</sequence>